<dbReference type="EMBL" id="CADCVF010000077">
    <property type="protein sequence ID" value="CAA9468364.1"/>
    <property type="molecule type" value="Genomic_DNA"/>
</dbReference>
<keyword evidence="2" id="KW-0604">Photosystem II</keyword>
<evidence type="ECO:0000256" key="1">
    <source>
        <dbReference type="ARBA" id="ARBA00022531"/>
    </source>
</evidence>
<gene>
    <name evidence="4" type="ORF">AVDCRST_MAG58-3790</name>
</gene>
<dbReference type="PANTHER" id="PTHR47128">
    <property type="match status" value="1"/>
</dbReference>
<reference evidence="4" key="1">
    <citation type="submission" date="2020-02" db="EMBL/GenBank/DDBJ databases">
        <authorList>
            <person name="Meier V. D."/>
        </authorList>
    </citation>
    <scope>NUCLEOTIDE SEQUENCE</scope>
    <source>
        <strain evidence="4">AVDCRST_MAG58</strain>
    </source>
</reference>
<dbReference type="AlphaFoldDB" id="A0A6J4RDT3"/>
<accession>A0A6J4RDT3</accession>
<dbReference type="Pfam" id="PF13460">
    <property type="entry name" value="NAD_binding_10"/>
    <property type="match status" value="1"/>
</dbReference>
<dbReference type="InterPro" id="IPR044256">
    <property type="entry name" value="HCF244-like"/>
</dbReference>
<protein>
    <recommendedName>
        <fullName evidence="3">NAD(P)-binding domain-containing protein</fullName>
    </recommendedName>
</protein>
<organism evidence="4">
    <name type="scientific">uncultured Rubrobacteraceae bacterium</name>
    <dbReference type="NCBI Taxonomy" id="349277"/>
    <lineage>
        <taxon>Bacteria</taxon>
        <taxon>Bacillati</taxon>
        <taxon>Actinomycetota</taxon>
        <taxon>Rubrobacteria</taxon>
        <taxon>Rubrobacterales</taxon>
        <taxon>Rubrobacteraceae</taxon>
        <taxon>environmental samples</taxon>
    </lineage>
</organism>
<evidence type="ECO:0000313" key="4">
    <source>
        <dbReference type="EMBL" id="CAA9468364.1"/>
    </source>
</evidence>
<dbReference type="InterPro" id="IPR036291">
    <property type="entry name" value="NAD(P)-bd_dom_sf"/>
</dbReference>
<dbReference type="GO" id="GO:0015979">
    <property type="term" value="P:photosynthesis"/>
    <property type="evidence" value="ECO:0007669"/>
    <property type="project" value="UniProtKB-KW"/>
</dbReference>
<keyword evidence="1" id="KW-0602">Photosynthesis</keyword>
<proteinExistence type="predicted"/>
<name>A0A6J4RDT3_9ACTN</name>
<dbReference type="PANTHER" id="PTHR47128:SF2">
    <property type="entry name" value="PROTEIN HIGH CHLOROPHYLL FLUORESCENCE PHENOTYPE 244, CHLOROPLASTIC"/>
    <property type="match status" value="1"/>
</dbReference>
<sequence length="297" mass="33000">MNTQTILVVGGTGELGRPVARQLLADGFEVRLLARDVERARTLLGPDVKYFAGDVDNPDAIEPALEGSTGVHVSLRGGSDPDELDHVEHRGTARVAELAARQGISRLTYLSGMLVAEDAEIPGDRAKFRAERAIQQSGVPHTIFRPTYFMETLPRHVQGKLAIVLGRQPHPLHMVAASDFARMVSRSFRTPEAANRRFFVHGPEAITIPDALRMYCSLVEPGKRVVSMPLGFMSVVDTLFMHGQLRSTLQLMRVMQRVDERGDPSEANEVLGAPKTMLRQWCEKQRAPRFEQHSLPH</sequence>
<dbReference type="SUPFAM" id="SSF51735">
    <property type="entry name" value="NAD(P)-binding Rossmann-fold domains"/>
    <property type="match status" value="1"/>
</dbReference>
<dbReference type="Gene3D" id="3.40.50.720">
    <property type="entry name" value="NAD(P)-binding Rossmann-like Domain"/>
    <property type="match status" value="1"/>
</dbReference>
<evidence type="ECO:0000259" key="3">
    <source>
        <dbReference type="Pfam" id="PF13460"/>
    </source>
</evidence>
<dbReference type="InterPro" id="IPR016040">
    <property type="entry name" value="NAD(P)-bd_dom"/>
</dbReference>
<dbReference type="GO" id="GO:0009523">
    <property type="term" value="C:photosystem II"/>
    <property type="evidence" value="ECO:0007669"/>
    <property type="project" value="UniProtKB-KW"/>
</dbReference>
<feature type="domain" description="NAD(P)-binding" evidence="3">
    <location>
        <begin position="10"/>
        <end position="188"/>
    </location>
</feature>
<evidence type="ECO:0000256" key="2">
    <source>
        <dbReference type="ARBA" id="ARBA00023276"/>
    </source>
</evidence>